<protein>
    <submittedName>
        <fullName evidence="2">Uncharacterized protein</fullName>
    </submittedName>
</protein>
<reference evidence="2 3" key="1">
    <citation type="journal article" date="2022" name="G3 (Bethesda)">
        <title>Enemy or ally: a genomic approach to elucidate the lifestyle of Phyllosticta citrichinaensis.</title>
        <authorList>
            <person name="Buijs V.A."/>
            <person name="Groenewald J.Z."/>
            <person name="Haridas S."/>
            <person name="LaButti K.M."/>
            <person name="Lipzen A."/>
            <person name="Martin F.M."/>
            <person name="Barry K."/>
            <person name="Grigoriev I.V."/>
            <person name="Crous P.W."/>
            <person name="Seidl M.F."/>
        </authorList>
    </citation>
    <scope>NUCLEOTIDE SEQUENCE [LARGE SCALE GENOMIC DNA]</scope>
    <source>
        <strain evidence="2 3">CBS 129764</strain>
    </source>
</reference>
<evidence type="ECO:0000313" key="2">
    <source>
        <dbReference type="EMBL" id="KAK8178180.1"/>
    </source>
</evidence>
<organism evidence="2 3">
    <name type="scientific">Phyllosticta citrichinensis</name>
    <dbReference type="NCBI Taxonomy" id="1130410"/>
    <lineage>
        <taxon>Eukaryota</taxon>
        <taxon>Fungi</taxon>
        <taxon>Dikarya</taxon>
        <taxon>Ascomycota</taxon>
        <taxon>Pezizomycotina</taxon>
        <taxon>Dothideomycetes</taxon>
        <taxon>Dothideomycetes incertae sedis</taxon>
        <taxon>Botryosphaeriales</taxon>
        <taxon>Phyllostictaceae</taxon>
        <taxon>Phyllosticta</taxon>
    </lineage>
</organism>
<name>A0ABR1Y8P0_9PEZI</name>
<keyword evidence="3" id="KW-1185">Reference proteome</keyword>
<evidence type="ECO:0000313" key="3">
    <source>
        <dbReference type="Proteomes" id="UP001456524"/>
    </source>
</evidence>
<dbReference type="Proteomes" id="UP001456524">
    <property type="component" value="Unassembled WGS sequence"/>
</dbReference>
<feature type="region of interest" description="Disordered" evidence="1">
    <location>
        <begin position="238"/>
        <end position="257"/>
    </location>
</feature>
<gene>
    <name evidence="2" type="ORF">IWX90DRAFT_45189</name>
</gene>
<evidence type="ECO:0000256" key="1">
    <source>
        <dbReference type="SAM" id="MobiDB-lite"/>
    </source>
</evidence>
<accession>A0ABR1Y8P0</accession>
<comment type="caution">
    <text evidence="2">The sequence shown here is derived from an EMBL/GenBank/DDBJ whole genome shotgun (WGS) entry which is preliminary data.</text>
</comment>
<dbReference type="EMBL" id="JBBWUH010000001">
    <property type="protein sequence ID" value="KAK8178180.1"/>
    <property type="molecule type" value="Genomic_DNA"/>
</dbReference>
<sequence>MCLDFFPAACAKGDSMQWRWMCASIVAHTWPQACVLVFCLCDTTKDLRNPGMDPSGQPRARFERLGWQKRTLGEGWEPGSSDSVRQAAIRLNREKLGCIQVAQAADWTALEWRVGAPRERDRKLSSWYKTTRARRRRRWRRQWRGGEEAELDVTTRQRGGRAWTAQEPRRVGSVLTVYFIFPGFSLSASWTDVKRWEALPRPSCESGYSPPSDVVIPFPSRPWILKQFGCLQGGNRCSTAPAAEKPERSRPGRSHAVKYRPWQSDSWFGVDGVSSSVLIRPSLVPSEALSGRRAG</sequence>
<proteinExistence type="predicted"/>